<accession>A0A2S3X1H0</accession>
<dbReference type="Pfam" id="PF11367">
    <property type="entry name" value="Tail_completion_gp17"/>
    <property type="match status" value="1"/>
</dbReference>
<reference evidence="1 2" key="2">
    <citation type="submission" date="2018-03" db="EMBL/GenBank/DDBJ databases">
        <title>Draft genome of Pseudomonas putida strain KH-21-114.</title>
        <authorList>
            <person name="Yoshizawa S."/>
            <person name="Khan N.H."/>
            <person name="Nishimura M."/>
            <person name="Chiura H.X."/>
            <person name="Ogura Y."/>
            <person name="Hayashi T."/>
            <person name="Kogure K."/>
        </authorList>
    </citation>
    <scope>NUCLEOTIDE SEQUENCE [LARGE SCALE GENOMIC DNA]</scope>
    <source>
        <strain evidence="1 2">KH-21-114</strain>
    </source>
</reference>
<reference evidence="1 2" key="1">
    <citation type="submission" date="2016-08" db="EMBL/GenBank/DDBJ databases">
        <authorList>
            <person name="Seilhamer J.J."/>
        </authorList>
    </citation>
    <scope>NUCLEOTIDE SEQUENCE [LARGE SCALE GENOMIC DNA]</scope>
    <source>
        <strain evidence="1 2">KH-21-114</strain>
    </source>
</reference>
<evidence type="ECO:0000313" key="2">
    <source>
        <dbReference type="Proteomes" id="UP000237230"/>
    </source>
</evidence>
<evidence type="ECO:0000313" key="1">
    <source>
        <dbReference type="EMBL" id="POG09431.1"/>
    </source>
</evidence>
<protein>
    <recommendedName>
        <fullName evidence="3">DUF3168 domain-containing protein</fullName>
    </recommendedName>
</protein>
<dbReference type="InterPro" id="IPR021508">
    <property type="entry name" value="Gp17-like"/>
</dbReference>
<gene>
    <name evidence="1" type="ORF">BGP84_06690</name>
</gene>
<dbReference type="Proteomes" id="UP000237230">
    <property type="component" value="Unassembled WGS sequence"/>
</dbReference>
<dbReference type="EMBL" id="MINH01000019">
    <property type="protein sequence ID" value="POG09431.1"/>
    <property type="molecule type" value="Genomic_DNA"/>
</dbReference>
<dbReference type="RefSeq" id="WP_103446289.1">
    <property type="nucleotide sequence ID" value="NZ_JADLJX010000042.1"/>
</dbReference>
<dbReference type="OrthoDB" id="5739856at2"/>
<comment type="caution">
    <text evidence="1">The sequence shown here is derived from an EMBL/GenBank/DDBJ whole genome shotgun (WGS) entry which is preliminary data.</text>
</comment>
<dbReference type="GeneID" id="72419295"/>
<organism evidence="1 2">
    <name type="scientific">Pseudomonas putida</name>
    <name type="common">Arthrobacter siderocapsulatus</name>
    <dbReference type="NCBI Taxonomy" id="303"/>
    <lineage>
        <taxon>Bacteria</taxon>
        <taxon>Pseudomonadati</taxon>
        <taxon>Pseudomonadota</taxon>
        <taxon>Gammaproteobacteria</taxon>
        <taxon>Pseudomonadales</taxon>
        <taxon>Pseudomonadaceae</taxon>
        <taxon>Pseudomonas</taxon>
    </lineage>
</organism>
<dbReference type="AlphaFoldDB" id="A0A2S3X1H0"/>
<sequence length="122" mass="13161">MEAPIFAVCSADPGVAALIGSGIDCRLYSFGEGPEKPLKPYVVWSVISGSPENYLAGRPDTDGFTLQLDVYAATGAPVLAVTKALCAAIEPRAYVVRWGATDRDPDTKDFHRSFDVDWIVPR</sequence>
<proteinExistence type="predicted"/>
<evidence type="ECO:0008006" key="3">
    <source>
        <dbReference type="Google" id="ProtNLM"/>
    </source>
</evidence>
<name>A0A2S3X1H0_PSEPU</name>